<dbReference type="InParanoid" id="A0A259U3C2"/>
<sequence>MAEGGAPEVVVAGEILVDLLSAEPASGLGEAAMFERHAGGSAANLATNLARLGVPTALVASVGDDGFGRFLRRSVEATGVDARLQEITDSPTSVVTVTRTDATPDFALFRHADRRIAPGQLPDSLLASARLFHTSGFALSREPARTTLLDGAARASAAGATLSIDLNVAPRSRDERTEIGATARVFLALGPLAKASRDDAERLFGETLPDDAICERLLSWGATLVCLTRGSEGALVAWDGGRADVSAEPLESVADATGAGDAFWAGFLAAWLRGLAPEACARSGGRLAALKLARVGPLPDRVDPETVFAAARQRPLAG</sequence>
<comment type="similarity">
    <text evidence="1">Belongs to the carbohydrate kinase PfkB family.</text>
</comment>
<dbReference type="InterPro" id="IPR050306">
    <property type="entry name" value="PfkB_Carbo_kinase"/>
</dbReference>
<comment type="caution">
    <text evidence="7">The sequence shown here is derived from an EMBL/GenBank/DDBJ whole genome shotgun (WGS) entry which is preliminary data.</text>
</comment>
<dbReference type="GO" id="GO:0005524">
    <property type="term" value="F:ATP binding"/>
    <property type="evidence" value="ECO:0007669"/>
    <property type="project" value="UniProtKB-KW"/>
</dbReference>
<organism evidence="7 8">
    <name type="scientific">Rubricoccus marinus</name>
    <dbReference type="NCBI Taxonomy" id="716817"/>
    <lineage>
        <taxon>Bacteria</taxon>
        <taxon>Pseudomonadati</taxon>
        <taxon>Rhodothermota</taxon>
        <taxon>Rhodothermia</taxon>
        <taxon>Rhodothermales</taxon>
        <taxon>Rubricoccaceae</taxon>
        <taxon>Rubricoccus</taxon>
    </lineage>
</organism>
<evidence type="ECO:0000256" key="2">
    <source>
        <dbReference type="ARBA" id="ARBA00022679"/>
    </source>
</evidence>
<evidence type="ECO:0000256" key="4">
    <source>
        <dbReference type="ARBA" id="ARBA00022777"/>
    </source>
</evidence>
<dbReference type="CDD" id="cd01166">
    <property type="entry name" value="KdgK"/>
    <property type="match status" value="1"/>
</dbReference>
<dbReference type="GO" id="GO:0016301">
    <property type="term" value="F:kinase activity"/>
    <property type="evidence" value="ECO:0007669"/>
    <property type="project" value="UniProtKB-KW"/>
</dbReference>
<gene>
    <name evidence="7" type="ORF">BSZ36_01570</name>
</gene>
<dbReference type="SUPFAM" id="SSF53613">
    <property type="entry name" value="Ribokinase-like"/>
    <property type="match status" value="1"/>
</dbReference>
<dbReference type="InterPro" id="IPR011611">
    <property type="entry name" value="PfkB_dom"/>
</dbReference>
<dbReference type="PANTHER" id="PTHR43085">
    <property type="entry name" value="HEXOKINASE FAMILY MEMBER"/>
    <property type="match status" value="1"/>
</dbReference>
<dbReference type="FunCoup" id="A0A259U3C2">
    <property type="interactions" value="198"/>
</dbReference>
<dbReference type="EMBL" id="MQWB01000001">
    <property type="protein sequence ID" value="OZC04533.1"/>
    <property type="molecule type" value="Genomic_DNA"/>
</dbReference>
<evidence type="ECO:0000256" key="5">
    <source>
        <dbReference type="ARBA" id="ARBA00022840"/>
    </source>
</evidence>
<proteinExistence type="inferred from homology"/>
<name>A0A259U3C2_9BACT</name>
<dbReference type="Proteomes" id="UP000216446">
    <property type="component" value="Unassembled WGS sequence"/>
</dbReference>
<evidence type="ECO:0000256" key="1">
    <source>
        <dbReference type="ARBA" id="ARBA00010688"/>
    </source>
</evidence>
<keyword evidence="5" id="KW-0067">ATP-binding</keyword>
<dbReference type="PANTHER" id="PTHR43085:SF1">
    <property type="entry name" value="PSEUDOURIDINE KINASE-RELATED"/>
    <property type="match status" value="1"/>
</dbReference>
<keyword evidence="2" id="KW-0808">Transferase</keyword>
<protein>
    <recommendedName>
        <fullName evidence="6">Carbohydrate kinase PfkB domain-containing protein</fullName>
    </recommendedName>
</protein>
<evidence type="ECO:0000313" key="8">
    <source>
        <dbReference type="Proteomes" id="UP000216446"/>
    </source>
</evidence>
<evidence type="ECO:0000256" key="3">
    <source>
        <dbReference type="ARBA" id="ARBA00022741"/>
    </source>
</evidence>
<dbReference type="AlphaFoldDB" id="A0A259U3C2"/>
<dbReference type="Pfam" id="PF00294">
    <property type="entry name" value="PfkB"/>
    <property type="match status" value="1"/>
</dbReference>
<dbReference type="InterPro" id="IPR029056">
    <property type="entry name" value="Ribokinase-like"/>
</dbReference>
<reference evidence="7 8" key="1">
    <citation type="submission" date="2016-11" db="EMBL/GenBank/DDBJ databases">
        <title>Study of marine rhodopsin-containing bacteria.</title>
        <authorList>
            <person name="Yoshizawa S."/>
            <person name="Kumagai Y."/>
            <person name="Kogure K."/>
        </authorList>
    </citation>
    <scope>NUCLEOTIDE SEQUENCE [LARGE SCALE GENOMIC DNA]</scope>
    <source>
        <strain evidence="7 8">SG-29</strain>
    </source>
</reference>
<feature type="domain" description="Carbohydrate kinase PfkB" evidence="6">
    <location>
        <begin position="8"/>
        <end position="297"/>
    </location>
</feature>
<evidence type="ECO:0000259" key="6">
    <source>
        <dbReference type="Pfam" id="PF00294"/>
    </source>
</evidence>
<dbReference type="Gene3D" id="3.40.1190.20">
    <property type="match status" value="1"/>
</dbReference>
<keyword evidence="8" id="KW-1185">Reference proteome</keyword>
<evidence type="ECO:0000313" key="7">
    <source>
        <dbReference type="EMBL" id="OZC04533.1"/>
    </source>
</evidence>
<keyword evidence="3" id="KW-0547">Nucleotide-binding</keyword>
<keyword evidence="4" id="KW-0418">Kinase</keyword>
<accession>A0A259U3C2</accession>